<evidence type="ECO:0000313" key="3">
    <source>
        <dbReference type="EMBL" id="AIG97359.1"/>
    </source>
</evidence>
<reference evidence="3 4" key="1">
    <citation type="submission" date="2013-07" db="EMBL/GenBank/DDBJ databases">
        <title>Genome of Archaeoglobus fulgidus.</title>
        <authorList>
            <person name="Fiebig A."/>
            <person name="Birkeland N.-K."/>
        </authorList>
    </citation>
    <scope>NUCLEOTIDE SEQUENCE [LARGE SCALE GENOMIC DNA]</scope>
    <source>
        <strain evidence="3 4">DSM 8774</strain>
    </source>
</reference>
<keyword evidence="2" id="KW-0004">4Fe-4S</keyword>
<accession>A0A075WDZ0</accession>
<proteinExistence type="predicted"/>
<keyword evidence="2" id="KW-0411">Iron-sulfur</keyword>
<keyword evidence="2" id="KW-0479">Metal-binding</keyword>
<evidence type="ECO:0000313" key="4">
    <source>
        <dbReference type="Proteomes" id="UP000028501"/>
    </source>
</evidence>
<evidence type="ECO:0000256" key="1">
    <source>
        <dbReference type="ARBA" id="ARBA00001966"/>
    </source>
</evidence>
<dbReference type="RefSeq" id="WP_231487586.1">
    <property type="nucleotide sequence ID" value="NZ_CP006577.1"/>
</dbReference>
<sequence length="204" mass="22972">MVSRLWTKNLGAEISMLKDLGRVAVVTNSSLLFMEDVRLELNLANLVSLKVDAVDELLWRRVNRPHPALKLEDILDGISKFAEDYNGTLITETMLIDGLTTLEEVERIAEFLESVSPDKAYLAIPTRPPAENVRGAEIDFVLEAGRIFKKHVDVELLIEPEKGEFEIKNKEDILAIASVHPIREDILKSYLKKLGLESKNCSMS</sequence>
<dbReference type="GeneID" id="24794081"/>
<dbReference type="PANTHER" id="PTHR43787:SF11">
    <property type="entry name" value="UPF0026 PROTEIN SLR1464"/>
    <property type="match status" value="1"/>
</dbReference>
<evidence type="ECO:0000256" key="2">
    <source>
        <dbReference type="ARBA" id="ARBA00022485"/>
    </source>
</evidence>
<protein>
    <submittedName>
        <fullName evidence="3">Uncharacterized protein</fullName>
    </submittedName>
</protein>
<dbReference type="EMBL" id="CP006577">
    <property type="protein sequence ID" value="AIG97359.1"/>
    <property type="molecule type" value="Genomic_DNA"/>
</dbReference>
<dbReference type="KEGG" id="afg:AFULGI_00005510"/>
<organism evidence="3 4">
    <name type="scientific">Archaeoglobus fulgidus DSM 8774</name>
    <dbReference type="NCBI Taxonomy" id="1344584"/>
    <lineage>
        <taxon>Archaea</taxon>
        <taxon>Methanobacteriati</taxon>
        <taxon>Methanobacteriota</taxon>
        <taxon>Archaeoglobi</taxon>
        <taxon>Archaeoglobales</taxon>
        <taxon>Archaeoglobaceae</taxon>
        <taxon>Archaeoglobus</taxon>
    </lineage>
</organism>
<name>A0A075WDZ0_ARCFL</name>
<dbReference type="PANTHER" id="PTHR43787">
    <property type="entry name" value="FEMO COFACTOR BIOSYNTHESIS PROTEIN NIFB-RELATED"/>
    <property type="match status" value="1"/>
</dbReference>
<gene>
    <name evidence="3" type="ORF">AFULGI_00005510</name>
</gene>
<comment type="cofactor">
    <cofactor evidence="1">
        <name>[4Fe-4S] cluster</name>
        <dbReference type="ChEBI" id="CHEBI:49883"/>
    </cofactor>
</comment>
<dbReference type="SUPFAM" id="SSF102114">
    <property type="entry name" value="Radical SAM enzymes"/>
    <property type="match status" value="1"/>
</dbReference>
<keyword evidence="2" id="KW-0408">Iron</keyword>
<dbReference type="Proteomes" id="UP000028501">
    <property type="component" value="Chromosome"/>
</dbReference>
<dbReference type="Gene3D" id="3.20.20.70">
    <property type="entry name" value="Aldolase class I"/>
    <property type="match status" value="1"/>
</dbReference>
<dbReference type="HOGENOM" id="CLU_1340671_0_0_2"/>
<dbReference type="AlphaFoldDB" id="A0A075WDZ0"/>
<dbReference type="InterPro" id="IPR058240">
    <property type="entry name" value="rSAM_sf"/>
</dbReference>
<dbReference type="GO" id="GO:0051539">
    <property type="term" value="F:4 iron, 4 sulfur cluster binding"/>
    <property type="evidence" value="ECO:0007669"/>
    <property type="project" value="UniProtKB-KW"/>
</dbReference>
<dbReference type="InterPro" id="IPR013785">
    <property type="entry name" value="Aldolase_TIM"/>
</dbReference>